<evidence type="ECO:0000256" key="3">
    <source>
        <dbReference type="ARBA" id="ARBA00022732"/>
    </source>
</evidence>
<keyword evidence="6" id="KW-1171">Viral genome ejection through host cell envelope</keyword>
<dbReference type="KEGG" id="vg:40085778"/>
<evidence type="ECO:0000313" key="11">
    <source>
        <dbReference type="Proteomes" id="UP000224101"/>
    </source>
</evidence>
<evidence type="ECO:0000256" key="1">
    <source>
        <dbReference type="ARBA" id="ARBA00008005"/>
    </source>
</evidence>
<dbReference type="Pfam" id="PF04984">
    <property type="entry name" value="Phage_sheath_1"/>
    <property type="match status" value="1"/>
</dbReference>
<dbReference type="InterPro" id="IPR020287">
    <property type="entry name" value="Tail_sheath_C"/>
</dbReference>
<name>A0A218M2U9_9CAUD</name>
<evidence type="ECO:0000256" key="4">
    <source>
        <dbReference type="ARBA" id="ARBA00022766"/>
    </source>
</evidence>
<proteinExistence type="inferred from homology"/>
<keyword evidence="2" id="KW-1162">Viral penetration into host cytoplasm</keyword>
<evidence type="ECO:0000256" key="6">
    <source>
        <dbReference type="ARBA" id="ARBA00023009"/>
    </source>
</evidence>
<reference evidence="10 11" key="1">
    <citation type="submission" date="2017-08" db="EMBL/GenBank/DDBJ databases">
        <title>Characterization and complete genome sequence of novel bacteriophage infecting the causal agent of bacterial fruit blotch, Acidovorax citrulli.</title>
        <authorList>
            <person name="Midani A.R."/>
            <person name="Park S.-H."/>
            <person name="Choi T.-J."/>
        </authorList>
    </citation>
    <scope>NUCLEOTIDE SEQUENCE [LARGE SCALE GENOMIC DNA]</scope>
</reference>
<evidence type="ECO:0000313" key="10">
    <source>
        <dbReference type="EMBL" id="ASD50372.1"/>
    </source>
</evidence>
<accession>A0A218M2U9</accession>
<dbReference type="Proteomes" id="UP000224101">
    <property type="component" value="Segment"/>
</dbReference>
<dbReference type="GO" id="GO:0099000">
    <property type="term" value="P:symbiont genome ejection through host cell envelope, contractile tail mechanism"/>
    <property type="evidence" value="ECO:0007669"/>
    <property type="project" value="UniProtKB-KW"/>
</dbReference>
<dbReference type="EMBL" id="KY979132">
    <property type="protein sequence ID" value="ASD50372.1"/>
    <property type="molecule type" value="Genomic_DNA"/>
</dbReference>
<evidence type="ECO:0000259" key="9">
    <source>
        <dbReference type="Pfam" id="PF17482"/>
    </source>
</evidence>
<keyword evidence="5" id="KW-1229">Viral tail sheath protein</keyword>
<dbReference type="InterPro" id="IPR035089">
    <property type="entry name" value="Phage_sheath_subtilisin"/>
</dbReference>
<keyword evidence="4" id="KW-1242">Viral contractile tail ejection system</keyword>
<keyword evidence="5" id="KW-0946">Virion</keyword>
<keyword evidence="11" id="KW-1185">Reference proteome</keyword>
<feature type="domain" description="Tail sheath protein subtilisin-like" evidence="8">
    <location>
        <begin position="388"/>
        <end position="537"/>
    </location>
</feature>
<protein>
    <submittedName>
        <fullName evidence="10">Tail sheath protein</fullName>
    </submittedName>
</protein>
<comment type="similarity">
    <text evidence="1">Belongs to the myoviridae tail sheath protein family.</text>
</comment>
<evidence type="ECO:0000256" key="7">
    <source>
        <dbReference type="ARBA" id="ARBA00023296"/>
    </source>
</evidence>
<dbReference type="Pfam" id="PF17482">
    <property type="entry name" value="Phage_sheath_1C"/>
    <property type="match status" value="1"/>
</dbReference>
<dbReference type="GeneID" id="40085778"/>
<evidence type="ECO:0000256" key="2">
    <source>
        <dbReference type="ARBA" id="ARBA00022595"/>
    </source>
</evidence>
<keyword evidence="3" id="KW-1227">Viral tail protein</keyword>
<dbReference type="InterPro" id="IPR052042">
    <property type="entry name" value="Tail_sheath_structural"/>
</dbReference>
<feature type="domain" description="Tail sheath protein C-terminal" evidence="9">
    <location>
        <begin position="540"/>
        <end position="631"/>
    </location>
</feature>
<dbReference type="PANTHER" id="PTHR35861:SF2">
    <property type="entry name" value="FELS-2 PROPHAGE PROTEIN"/>
    <property type="match status" value="1"/>
</dbReference>
<dbReference type="OrthoDB" id="879at10239"/>
<dbReference type="Gene3D" id="3.40.50.11780">
    <property type="match status" value="2"/>
</dbReference>
<sequence length="654" mass="69330">MANQVSPGVVIREIDLTNSVPNVGTAGGATVGEFMWGPVDQLTRLASVRALETQFGKPTDKNHIDWFSASNFLSYTGDLTVVRVVDEDSVNATDDGAGILVKNSAHFQIVQSGATTVKYAAKYPGSLGNSVALHIADGASFTGWAYANLFDGAPGTSDLAAELGAKNDELHAVVVDKNGQFTGVVGAVLETFPYMSKASNGKDANSAPSFYRDVLNQRSAYVWVLDGEVGDTVSEVSGGAIGAVTVTAGGTGYTSATVTFTGGGTGATGTVQTSGGAVTGVTITNPGKGYVNPTVVIAGPGNGATATTTATPKVTKTSVAFGSPMIDSLGVPALFNALEDPVAAGLLGGKDSTAITAAELNPGYSLFGNVEEVDVGLIFVGHAGGQTSHQAVVQHVIDNVVTVRRDAMVFFSPKLEDILDKTQSAASTAVIATRNQIARSTSFASMDSGWKLQYDVYNNKTRYIPLNADIAGLCAQVSNTFDDWWSPGGYTRGQVKNVSSLVFNPDQQSRDAMYKVGINSVVTFKTDGTILYGDKTLQGKNSAFSYIGTRRLFILLQKSIASAAKYSLFEFNDDYTRANFRNMVEPYLREVKGRRGLDDFRVVCDRTNNTDQVIMSGEFVGAIYVKPQYSIQWVRLDFVAVRRDVEFSEAVGQF</sequence>
<dbReference type="PANTHER" id="PTHR35861">
    <property type="match status" value="1"/>
</dbReference>
<evidence type="ECO:0000256" key="5">
    <source>
        <dbReference type="ARBA" id="ARBA00023003"/>
    </source>
</evidence>
<keyword evidence="7" id="KW-1160">Virus entry into host cell</keyword>
<dbReference type="GO" id="GO:0098027">
    <property type="term" value="C:virus tail, sheath"/>
    <property type="evidence" value="ECO:0007669"/>
    <property type="project" value="UniProtKB-KW"/>
</dbReference>
<dbReference type="RefSeq" id="YP_009609693.1">
    <property type="nucleotide sequence ID" value="NC_041997.1"/>
</dbReference>
<evidence type="ECO:0000259" key="8">
    <source>
        <dbReference type="Pfam" id="PF04984"/>
    </source>
</evidence>
<organism evidence="10 11">
    <name type="scientific">Acidovorax phage ACP17</name>
    <dbReference type="NCBI Taxonomy" id="2010329"/>
    <lineage>
        <taxon>Viruses</taxon>
        <taxon>Duplodnaviria</taxon>
        <taxon>Heunggongvirae</taxon>
        <taxon>Uroviricota</taxon>
        <taxon>Caudoviricetes</taxon>
        <taxon>Busanvirus</taxon>
        <taxon>Busanvirus ACP17</taxon>
    </lineage>
</organism>